<gene>
    <name evidence="2" type="ORF">NDU88_001172</name>
</gene>
<accession>A0AAV7KPP2</accession>
<sequence>MLGSVSMFSELDLWPCSPDWALGLWVSGSALQDRSALQLRPCALSLLEDPAPEVGACGQSLPQLTVRPRAASRRGAISSGGSRQLQHRTWLKSSCRDAPGTAHWRRGAARGAVNEYAGGLNKEITAYLHKVAGLSVIFWQHWKSTAQQCLAKAGELEKQLSASRQQLKKLERRVAEETVRADDMQRRLSNEGAQLVDVEGRLDRARTSLSACTAEKIKLKQQKKQEINPIDNVKELKIQALEKTTHQLKTLVQNLCVHVVAGSLVEARKLCPTEAIVEAGVSMQGH</sequence>
<organism evidence="2 3">
    <name type="scientific">Pleurodeles waltl</name>
    <name type="common">Iberian ribbed newt</name>
    <dbReference type="NCBI Taxonomy" id="8319"/>
    <lineage>
        <taxon>Eukaryota</taxon>
        <taxon>Metazoa</taxon>
        <taxon>Chordata</taxon>
        <taxon>Craniata</taxon>
        <taxon>Vertebrata</taxon>
        <taxon>Euteleostomi</taxon>
        <taxon>Amphibia</taxon>
        <taxon>Batrachia</taxon>
        <taxon>Caudata</taxon>
        <taxon>Salamandroidea</taxon>
        <taxon>Salamandridae</taxon>
        <taxon>Pleurodelinae</taxon>
        <taxon>Pleurodeles</taxon>
    </lineage>
</organism>
<feature type="coiled-coil region" evidence="1">
    <location>
        <begin position="153"/>
        <end position="187"/>
    </location>
</feature>
<protein>
    <submittedName>
        <fullName evidence="2">Uncharacterized protein</fullName>
    </submittedName>
</protein>
<evidence type="ECO:0000313" key="3">
    <source>
        <dbReference type="Proteomes" id="UP001066276"/>
    </source>
</evidence>
<keyword evidence="3" id="KW-1185">Reference proteome</keyword>
<keyword evidence="1" id="KW-0175">Coiled coil</keyword>
<evidence type="ECO:0000256" key="1">
    <source>
        <dbReference type="SAM" id="Coils"/>
    </source>
</evidence>
<dbReference type="Proteomes" id="UP001066276">
    <property type="component" value="Chromosome 12"/>
</dbReference>
<reference evidence="2" key="1">
    <citation type="journal article" date="2022" name="bioRxiv">
        <title>Sequencing and chromosome-scale assembly of the giantPleurodeles waltlgenome.</title>
        <authorList>
            <person name="Brown T."/>
            <person name="Elewa A."/>
            <person name="Iarovenko S."/>
            <person name="Subramanian E."/>
            <person name="Araus A.J."/>
            <person name="Petzold A."/>
            <person name="Susuki M."/>
            <person name="Suzuki K.-i.T."/>
            <person name="Hayashi T."/>
            <person name="Toyoda A."/>
            <person name="Oliveira C."/>
            <person name="Osipova E."/>
            <person name="Leigh N.D."/>
            <person name="Simon A."/>
            <person name="Yun M.H."/>
        </authorList>
    </citation>
    <scope>NUCLEOTIDE SEQUENCE</scope>
    <source>
        <strain evidence="2">20211129_DDA</strain>
        <tissue evidence="2">Liver</tissue>
    </source>
</reference>
<dbReference type="AlphaFoldDB" id="A0AAV7KPP2"/>
<comment type="caution">
    <text evidence="2">The sequence shown here is derived from an EMBL/GenBank/DDBJ whole genome shotgun (WGS) entry which is preliminary data.</text>
</comment>
<dbReference type="EMBL" id="JANPWB010000016">
    <property type="protein sequence ID" value="KAJ1080985.1"/>
    <property type="molecule type" value="Genomic_DNA"/>
</dbReference>
<evidence type="ECO:0000313" key="2">
    <source>
        <dbReference type="EMBL" id="KAJ1080985.1"/>
    </source>
</evidence>
<name>A0AAV7KPP2_PLEWA</name>
<proteinExistence type="predicted"/>